<organism evidence="1 2">
    <name type="scientific">Hydra vulgaris</name>
    <name type="common">Hydra</name>
    <name type="synonym">Hydra attenuata</name>
    <dbReference type="NCBI Taxonomy" id="6087"/>
    <lineage>
        <taxon>Eukaryota</taxon>
        <taxon>Metazoa</taxon>
        <taxon>Cnidaria</taxon>
        <taxon>Hydrozoa</taxon>
        <taxon>Hydroidolina</taxon>
        <taxon>Anthoathecata</taxon>
        <taxon>Aplanulata</taxon>
        <taxon>Hydridae</taxon>
        <taxon>Hydra</taxon>
    </lineage>
</organism>
<dbReference type="Proteomes" id="UP001652625">
    <property type="component" value="Chromosome 04"/>
</dbReference>
<protein>
    <submittedName>
        <fullName evidence="2">General transcription factor II-I repeat domain-containing protein 2-like</fullName>
    </submittedName>
</protein>
<reference evidence="2" key="1">
    <citation type="submission" date="2025-08" db="UniProtKB">
        <authorList>
            <consortium name="RefSeq"/>
        </authorList>
    </citation>
    <scope>IDENTIFICATION</scope>
</reference>
<keyword evidence="1" id="KW-1185">Reference proteome</keyword>
<name>A0ABM4BPX6_HYDVU</name>
<dbReference type="PANTHER" id="PTHR45913:SF21">
    <property type="entry name" value="DUF4371 DOMAIN-CONTAINING PROTEIN"/>
    <property type="match status" value="1"/>
</dbReference>
<dbReference type="PANTHER" id="PTHR45913">
    <property type="entry name" value="EPM2A-INTERACTING PROTEIN 1"/>
    <property type="match status" value="1"/>
</dbReference>
<dbReference type="GeneID" id="136079366"/>
<gene>
    <name evidence="2" type="primary">LOC136079366</name>
</gene>
<evidence type="ECO:0000313" key="2">
    <source>
        <dbReference type="RefSeq" id="XP_065651173.1"/>
    </source>
</evidence>
<accession>A0ABM4BPX6</accession>
<evidence type="ECO:0000313" key="1">
    <source>
        <dbReference type="Proteomes" id="UP001652625"/>
    </source>
</evidence>
<proteinExistence type="predicted"/>
<dbReference type="RefSeq" id="XP_065651173.1">
    <property type="nucleotide sequence ID" value="XM_065795101.1"/>
</dbReference>
<sequence length="165" mass="18334">MDIAKGDNKALHNKNIQDKPQMAVFVRYVISDVLEKEELLDSVELKDTTRGIDLKEALDTVLVKANAPKDNLVSVATDGATVVVGKNIDLMGLLNSDPTYPEFIPIHCVIHREYLAAKHFNFPIVFKSVLEIILLEIIGSHQEIGLGLKLKRGLTHSRIVTLHCT</sequence>